<dbReference type="AlphaFoldDB" id="I1CCV1"/>
<dbReference type="STRING" id="246409.I1CCV1"/>
<dbReference type="GO" id="GO:0008270">
    <property type="term" value="F:zinc ion binding"/>
    <property type="evidence" value="ECO:0007669"/>
    <property type="project" value="UniProtKB-KW"/>
</dbReference>
<dbReference type="EMBL" id="CH476739">
    <property type="protein sequence ID" value="EIE86281.1"/>
    <property type="molecule type" value="Genomic_DNA"/>
</dbReference>
<dbReference type="Proteomes" id="UP000009138">
    <property type="component" value="Unassembled WGS sequence"/>
</dbReference>
<dbReference type="PANTHER" id="PTHR12547:SF18">
    <property type="entry name" value="PROTEIN TIS11"/>
    <property type="match status" value="1"/>
</dbReference>
<dbReference type="GeneID" id="93617957"/>
<evidence type="ECO:0000256" key="4">
    <source>
        <dbReference type="ARBA" id="ARBA00022833"/>
    </source>
</evidence>
<dbReference type="eggNOG" id="KOG1677">
    <property type="taxonomic scope" value="Eukaryota"/>
</dbReference>
<feature type="domain" description="C3H1-type" evidence="6">
    <location>
        <begin position="135"/>
        <end position="163"/>
    </location>
</feature>
<protein>
    <recommendedName>
        <fullName evidence="6">C3H1-type domain-containing protein</fullName>
    </recommendedName>
</protein>
<dbReference type="SMART" id="SM00356">
    <property type="entry name" value="ZnF_C3H1"/>
    <property type="match status" value="2"/>
</dbReference>
<evidence type="ECO:0000256" key="1">
    <source>
        <dbReference type="ARBA" id="ARBA00022723"/>
    </source>
</evidence>
<keyword evidence="8" id="KW-1185">Reference proteome</keyword>
<dbReference type="GO" id="GO:0003729">
    <property type="term" value="F:mRNA binding"/>
    <property type="evidence" value="ECO:0007669"/>
    <property type="project" value="InterPro"/>
</dbReference>
<evidence type="ECO:0000313" key="7">
    <source>
        <dbReference type="EMBL" id="EIE86281.1"/>
    </source>
</evidence>
<keyword evidence="4 5" id="KW-0862">Zinc</keyword>
<dbReference type="InterPro" id="IPR036855">
    <property type="entry name" value="Znf_CCCH_sf"/>
</dbReference>
<dbReference type="SUPFAM" id="SSF90229">
    <property type="entry name" value="CCCH zinc finger"/>
    <property type="match status" value="2"/>
</dbReference>
<keyword evidence="3 5" id="KW-0863">Zinc-finger</keyword>
<dbReference type="RefSeq" id="XP_067521677.1">
    <property type="nucleotide sequence ID" value="XM_067665576.1"/>
</dbReference>
<keyword evidence="1 5" id="KW-0479">Metal-binding</keyword>
<dbReference type="PROSITE" id="PS50103">
    <property type="entry name" value="ZF_C3H1"/>
    <property type="match status" value="2"/>
</dbReference>
<gene>
    <name evidence="7" type="ORF">RO3G_10992</name>
</gene>
<organism evidence="7 8">
    <name type="scientific">Rhizopus delemar (strain RA 99-880 / ATCC MYA-4621 / FGSC 9543 / NRRL 43880)</name>
    <name type="common">Mucormycosis agent</name>
    <name type="synonym">Rhizopus arrhizus var. delemar</name>
    <dbReference type="NCBI Taxonomy" id="246409"/>
    <lineage>
        <taxon>Eukaryota</taxon>
        <taxon>Fungi</taxon>
        <taxon>Fungi incertae sedis</taxon>
        <taxon>Mucoromycota</taxon>
        <taxon>Mucoromycotina</taxon>
        <taxon>Mucoromycetes</taxon>
        <taxon>Mucorales</taxon>
        <taxon>Mucorineae</taxon>
        <taxon>Rhizopodaceae</taxon>
        <taxon>Rhizopus</taxon>
    </lineage>
</organism>
<evidence type="ECO:0000256" key="3">
    <source>
        <dbReference type="ARBA" id="ARBA00022771"/>
    </source>
</evidence>
<dbReference type="Pfam" id="PF00642">
    <property type="entry name" value="zf-CCCH"/>
    <property type="match status" value="2"/>
</dbReference>
<reference evidence="7 8" key="1">
    <citation type="journal article" date="2009" name="PLoS Genet.">
        <title>Genomic analysis of the basal lineage fungus Rhizopus oryzae reveals a whole-genome duplication.</title>
        <authorList>
            <person name="Ma L.-J."/>
            <person name="Ibrahim A.S."/>
            <person name="Skory C."/>
            <person name="Grabherr M.G."/>
            <person name="Burger G."/>
            <person name="Butler M."/>
            <person name="Elias M."/>
            <person name="Idnurm A."/>
            <person name="Lang B.F."/>
            <person name="Sone T."/>
            <person name="Abe A."/>
            <person name="Calvo S.E."/>
            <person name="Corrochano L.M."/>
            <person name="Engels R."/>
            <person name="Fu J."/>
            <person name="Hansberg W."/>
            <person name="Kim J.-M."/>
            <person name="Kodira C.D."/>
            <person name="Koehrsen M.J."/>
            <person name="Liu B."/>
            <person name="Miranda-Saavedra D."/>
            <person name="O'Leary S."/>
            <person name="Ortiz-Castellanos L."/>
            <person name="Poulter R."/>
            <person name="Rodriguez-Romero J."/>
            <person name="Ruiz-Herrera J."/>
            <person name="Shen Y.-Q."/>
            <person name="Zeng Q."/>
            <person name="Galagan J."/>
            <person name="Birren B.W."/>
            <person name="Cuomo C.A."/>
            <person name="Wickes B.L."/>
        </authorList>
    </citation>
    <scope>NUCLEOTIDE SEQUENCE [LARGE SCALE GENOMIC DNA]</scope>
    <source>
        <strain evidence="8">RA 99-880 / ATCC MYA-4621 / FGSC 9543 / NRRL 43880</strain>
    </source>
</reference>
<evidence type="ECO:0000256" key="5">
    <source>
        <dbReference type="PROSITE-ProRule" id="PRU00723"/>
    </source>
</evidence>
<feature type="zinc finger region" description="C3H1-type" evidence="5">
    <location>
        <begin position="97"/>
        <end position="125"/>
    </location>
</feature>
<dbReference type="FunFam" id="4.10.1000.10:FF:000002">
    <property type="entry name" value="Zinc finger protein 36, C3H1 type-like 1"/>
    <property type="match status" value="1"/>
</dbReference>
<dbReference type="Gene3D" id="4.10.1000.10">
    <property type="entry name" value="Zinc finger, CCCH-type"/>
    <property type="match status" value="2"/>
</dbReference>
<dbReference type="InParanoid" id="I1CCV1"/>
<accession>I1CCV1</accession>
<evidence type="ECO:0000256" key="2">
    <source>
        <dbReference type="ARBA" id="ARBA00022737"/>
    </source>
</evidence>
<name>I1CCV1_RHIO9</name>
<dbReference type="InterPro" id="IPR000571">
    <property type="entry name" value="Znf_CCCH"/>
</dbReference>
<dbReference type="VEuPathDB" id="FungiDB:RO3G_10992"/>
<feature type="zinc finger region" description="C3H1-type" evidence="5">
    <location>
        <begin position="135"/>
        <end position="163"/>
    </location>
</feature>
<proteinExistence type="predicted"/>
<dbReference type="FunFam" id="4.10.1000.10:FF:000001">
    <property type="entry name" value="zinc finger CCCH domain-containing protein 15-like"/>
    <property type="match status" value="1"/>
</dbReference>
<dbReference type="OrthoDB" id="410307at2759"/>
<dbReference type="PANTHER" id="PTHR12547">
    <property type="entry name" value="CCCH ZINC FINGER/TIS11-RELATED"/>
    <property type="match status" value="1"/>
</dbReference>
<feature type="domain" description="C3H1-type" evidence="6">
    <location>
        <begin position="97"/>
        <end position="125"/>
    </location>
</feature>
<evidence type="ECO:0000259" key="6">
    <source>
        <dbReference type="PROSITE" id="PS50103"/>
    </source>
</evidence>
<keyword evidence="2" id="KW-0677">Repeat</keyword>
<sequence length="260" mass="30378">MSTFSIDNRTSYNLFDNYLNNTKSIKPLFPSENTCFSEEESDSSNSAKSFQSNNKYVIKKAMKKEEMDSDNDSLIEYTKNTKKNKKTIENEKKQKNLYKTELCRNWEETGQCRYGTKCQYAHGAQDLREIERHPKYKTQKCRTFHKTGSCPYGARCTFRHFSLPGDDDHKEEPVMFPTVAENTMQPKLFFGQNQWSQGLLMGEHYTRRNPLGSPFDLEDSLLPTNAESLLPHQLLFDLEQPIPTQQEDSLCKSFFRPWLI</sequence>
<dbReference type="InterPro" id="IPR045877">
    <property type="entry name" value="ZFP36-like"/>
</dbReference>
<evidence type="ECO:0000313" key="8">
    <source>
        <dbReference type="Proteomes" id="UP000009138"/>
    </source>
</evidence>